<dbReference type="Gene3D" id="1.25.10.10">
    <property type="entry name" value="Leucine-rich Repeat Variant"/>
    <property type="match status" value="1"/>
</dbReference>
<dbReference type="PANTHER" id="PTHR23120:SF0">
    <property type="entry name" value="MAESTRO HEAT-LIKE REPEAT FAMILY MEMBER 1"/>
    <property type="match status" value="1"/>
</dbReference>
<dbReference type="SUPFAM" id="SSF48371">
    <property type="entry name" value="ARM repeat"/>
    <property type="match status" value="1"/>
</dbReference>
<sequence>MNERNDIYKKHTCKLVTDKLTEIISALVGATDQRDGGSVDGLSNETQVALEALRGLAALLPRLPKDTVVQHTPTLLIRIRLFSERSSGEVREAGLGVLRGLAASVGGTEEFQEHLHLHLLAALIHLADPHPPTVVMCKSALQALGPHLSSEGMCSMFKTHLVPSGTLTYHQFITDLTKYMVTDMKDHLGFFIQAGSSYFKSSEPSLRHAAALLIGNLVYHCKGDEEINVSSISHGLMFLLRDPDASVRTAAAIAIPLLFRHEELL</sequence>
<dbReference type="AlphaFoldDB" id="A0AAN8WT69"/>
<dbReference type="InterPro" id="IPR016024">
    <property type="entry name" value="ARM-type_fold"/>
</dbReference>
<accession>A0AAN8WT69</accession>
<evidence type="ECO:0000313" key="2">
    <source>
        <dbReference type="EMBL" id="KAK7071772.1"/>
    </source>
</evidence>
<dbReference type="Pfam" id="PF23227">
    <property type="entry name" value="HEAT_MROH2B_C"/>
    <property type="match status" value="1"/>
</dbReference>
<comment type="caution">
    <text evidence="2">The sequence shown here is derived from an EMBL/GenBank/DDBJ whole genome shotgun (WGS) entry which is preliminary data.</text>
</comment>
<evidence type="ECO:0000259" key="1">
    <source>
        <dbReference type="Pfam" id="PF23227"/>
    </source>
</evidence>
<evidence type="ECO:0000313" key="3">
    <source>
        <dbReference type="Proteomes" id="UP001381693"/>
    </source>
</evidence>
<dbReference type="EMBL" id="JAXCGZ010013950">
    <property type="protein sequence ID" value="KAK7071772.1"/>
    <property type="molecule type" value="Genomic_DNA"/>
</dbReference>
<dbReference type="InterPro" id="IPR045206">
    <property type="entry name" value="Maestro_heat-like_prot"/>
</dbReference>
<dbReference type="Proteomes" id="UP001381693">
    <property type="component" value="Unassembled WGS sequence"/>
</dbReference>
<dbReference type="InterPro" id="IPR055406">
    <property type="entry name" value="HEAT_Maestro"/>
</dbReference>
<feature type="domain" description="Maestro/Maestro-like HEAT-repeats" evidence="1">
    <location>
        <begin position="19"/>
        <end position="258"/>
    </location>
</feature>
<name>A0AAN8WT69_HALRR</name>
<dbReference type="PANTHER" id="PTHR23120">
    <property type="entry name" value="MAESTRO-RELATED HEAT DOMAIN-CONTAINING"/>
    <property type="match status" value="1"/>
</dbReference>
<dbReference type="GO" id="GO:0005737">
    <property type="term" value="C:cytoplasm"/>
    <property type="evidence" value="ECO:0007669"/>
    <property type="project" value="TreeGrafter"/>
</dbReference>
<protein>
    <recommendedName>
        <fullName evidence="1">Maestro/Maestro-like HEAT-repeats domain-containing protein</fullName>
    </recommendedName>
</protein>
<keyword evidence="3" id="KW-1185">Reference proteome</keyword>
<gene>
    <name evidence="2" type="ORF">SK128_017248</name>
</gene>
<reference evidence="2 3" key="1">
    <citation type="submission" date="2023-11" db="EMBL/GenBank/DDBJ databases">
        <title>Halocaridina rubra genome assembly.</title>
        <authorList>
            <person name="Smith C."/>
        </authorList>
    </citation>
    <scope>NUCLEOTIDE SEQUENCE [LARGE SCALE GENOMIC DNA]</scope>
    <source>
        <strain evidence="2">EP-1</strain>
        <tissue evidence="2">Whole</tissue>
    </source>
</reference>
<dbReference type="InterPro" id="IPR011989">
    <property type="entry name" value="ARM-like"/>
</dbReference>
<organism evidence="2 3">
    <name type="scientific">Halocaridina rubra</name>
    <name type="common">Hawaiian red shrimp</name>
    <dbReference type="NCBI Taxonomy" id="373956"/>
    <lineage>
        <taxon>Eukaryota</taxon>
        <taxon>Metazoa</taxon>
        <taxon>Ecdysozoa</taxon>
        <taxon>Arthropoda</taxon>
        <taxon>Crustacea</taxon>
        <taxon>Multicrustacea</taxon>
        <taxon>Malacostraca</taxon>
        <taxon>Eumalacostraca</taxon>
        <taxon>Eucarida</taxon>
        <taxon>Decapoda</taxon>
        <taxon>Pleocyemata</taxon>
        <taxon>Caridea</taxon>
        <taxon>Atyoidea</taxon>
        <taxon>Atyidae</taxon>
        <taxon>Halocaridina</taxon>
    </lineage>
</organism>
<proteinExistence type="predicted"/>